<evidence type="ECO:0000313" key="2">
    <source>
        <dbReference type="EMBL" id="PCC18715.1"/>
    </source>
</evidence>
<evidence type="ECO:0000259" key="1">
    <source>
        <dbReference type="Pfam" id="PF13761"/>
    </source>
</evidence>
<feature type="domain" description="DUF4166" evidence="1">
    <location>
        <begin position="20"/>
        <end position="197"/>
    </location>
</feature>
<dbReference type="AlphaFoldDB" id="A0A2A3X4L4"/>
<sequence>MEPETRSPYERALGSRLSELHPVLQRYFAAIPAGSVGVGEGTFQRFGTKHWWLRPVLAWVARRQVIVPGMHHQVPFRIENRTVDGQQSAARTLELESGTWTMVDAVSLSESGQVVDVLGSPALVEAAFEVAADNGGLSLNSRGVTVRLGPIRFPVPKVIRPVIALSERYVAEVARQYVRLTVDVPVLGRVYEYHGSFTYRFEEEA</sequence>
<dbReference type="EMBL" id="NRGX01000001">
    <property type="protein sequence ID" value="PCC18715.1"/>
    <property type="molecule type" value="Genomic_DNA"/>
</dbReference>
<comment type="caution">
    <text evidence="2">The sequence shown here is derived from an EMBL/GenBank/DDBJ whole genome shotgun (WGS) entry which is preliminary data.</text>
</comment>
<dbReference type="Pfam" id="PF13761">
    <property type="entry name" value="DUF4166"/>
    <property type="match status" value="1"/>
</dbReference>
<gene>
    <name evidence="2" type="ORF">CIK79_10690</name>
</gene>
<protein>
    <recommendedName>
        <fullName evidence="1">DUF4166 domain-containing protein</fullName>
    </recommendedName>
</protein>
<proteinExistence type="predicted"/>
<dbReference type="RefSeq" id="WP_096158170.1">
    <property type="nucleotide sequence ID" value="NZ_JABUXZ010000015.1"/>
</dbReference>
<evidence type="ECO:0000313" key="3">
    <source>
        <dbReference type="Proteomes" id="UP000218377"/>
    </source>
</evidence>
<accession>A0A2A3X4L4</accession>
<reference evidence="2 3" key="1">
    <citation type="journal article" date="2017" name="Elife">
        <title>Extensive horizontal gene transfer in cheese-associated bacteria.</title>
        <authorList>
            <person name="Bonham K.S."/>
            <person name="Wolfe B.E."/>
            <person name="Dutton R.J."/>
        </authorList>
    </citation>
    <scope>NUCLEOTIDE SEQUENCE [LARGE SCALE GENOMIC DNA]</scope>
    <source>
        <strain evidence="2 3">JB5</strain>
    </source>
</reference>
<dbReference type="Proteomes" id="UP000218377">
    <property type="component" value="Unassembled WGS sequence"/>
</dbReference>
<dbReference type="InterPro" id="IPR025311">
    <property type="entry name" value="DUF4166"/>
</dbReference>
<name>A0A2A3X4L4_BREAU</name>
<organism evidence="2 3">
    <name type="scientific">Brevibacterium aurantiacum</name>
    <dbReference type="NCBI Taxonomy" id="273384"/>
    <lineage>
        <taxon>Bacteria</taxon>
        <taxon>Bacillati</taxon>
        <taxon>Actinomycetota</taxon>
        <taxon>Actinomycetes</taxon>
        <taxon>Micrococcales</taxon>
        <taxon>Brevibacteriaceae</taxon>
        <taxon>Brevibacterium</taxon>
    </lineage>
</organism>